<feature type="compositionally biased region" description="Acidic residues" evidence="1">
    <location>
        <begin position="50"/>
        <end position="75"/>
    </location>
</feature>
<feature type="compositionally biased region" description="Low complexity" evidence="1">
    <location>
        <begin position="10"/>
        <end position="21"/>
    </location>
</feature>
<dbReference type="PANTHER" id="PTHR37535">
    <property type="entry name" value="FLUG DOMAIN PROTEIN"/>
    <property type="match status" value="1"/>
</dbReference>
<dbReference type="InterPro" id="IPR021842">
    <property type="entry name" value="DUF3435"/>
</dbReference>
<reference evidence="2" key="1">
    <citation type="journal article" date="2020" name="Stud. Mycol.">
        <title>101 Dothideomycetes genomes: a test case for predicting lifestyles and emergence of pathogens.</title>
        <authorList>
            <person name="Haridas S."/>
            <person name="Albert R."/>
            <person name="Binder M."/>
            <person name="Bloem J."/>
            <person name="Labutti K."/>
            <person name="Salamov A."/>
            <person name="Andreopoulos B."/>
            <person name="Baker S."/>
            <person name="Barry K."/>
            <person name="Bills G."/>
            <person name="Bluhm B."/>
            <person name="Cannon C."/>
            <person name="Castanera R."/>
            <person name="Culley D."/>
            <person name="Daum C."/>
            <person name="Ezra D."/>
            <person name="Gonzalez J."/>
            <person name="Henrissat B."/>
            <person name="Kuo A."/>
            <person name="Liang C."/>
            <person name="Lipzen A."/>
            <person name="Lutzoni F."/>
            <person name="Magnuson J."/>
            <person name="Mondo S."/>
            <person name="Nolan M."/>
            <person name="Ohm R."/>
            <person name="Pangilinan J."/>
            <person name="Park H.-J."/>
            <person name="Ramirez L."/>
            <person name="Alfaro M."/>
            <person name="Sun H."/>
            <person name="Tritt A."/>
            <person name="Yoshinaga Y."/>
            <person name="Zwiers L.-H."/>
            <person name="Turgeon B."/>
            <person name="Goodwin S."/>
            <person name="Spatafora J."/>
            <person name="Crous P."/>
            <person name="Grigoriev I."/>
        </authorList>
    </citation>
    <scope>NUCLEOTIDE SEQUENCE</scope>
    <source>
        <strain evidence="2">CBS 122367</strain>
    </source>
</reference>
<keyword evidence="3" id="KW-1185">Reference proteome</keyword>
<dbReference type="OrthoDB" id="4485682at2759"/>
<feature type="compositionally biased region" description="Acidic residues" evidence="1">
    <location>
        <begin position="29"/>
        <end position="42"/>
    </location>
</feature>
<sequence>MRRCSPIECSSSASESSSGKSDYTRSDSDADDDVESDTDVTDVDAFTDKNDDEDNDDSEDSQDDDEDEDDEDDDACLSPNEDLPPEYYLQQLENFDEQEYTKQDYKDSTTRLIDRMEDQWNQCWTYLNKEPYRNFATVSIASLNTFFDWMLSQRRVKRGRRRRGTKHVSSLGTYWKVFRLVYERATGEKIDGKMNRSMRKVLRKLAKKHSLTKIGREKTCMYVEDLGQVLRTNLATTEKKYPHGRCRIQVQLFLQLAGFTANRPQAILGLRYRHIQCSAKTE</sequence>
<dbReference type="Pfam" id="PF11917">
    <property type="entry name" value="DUF3435"/>
    <property type="match status" value="1"/>
</dbReference>
<organism evidence="2 3">
    <name type="scientific">Lentithecium fluviatile CBS 122367</name>
    <dbReference type="NCBI Taxonomy" id="1168545"/>
    <lineage>
        <taxon>Eukaryota</taxon>
        <taxon>Fungi</taxon>
        <taxon>Dikarya</taxon>
        <taxon>Ascomycota</taxon>
        <taxon>Pezizomycotina</taxon>
        <taxon>Dothideomycetes</taxon>
        <taxon>Pleosporomycetidae</taxon>
        <taxon>Pleosporales</taxon>
        <taxon>Massarineae</taxon>
        <taxon>Lentitheciaceae</taxon>
        <taxon>Lentithecium</taxon>
    </lineage>
</organism>
<protein>
    <submittedName>
        <fullName evidence="2">Uncharacterized protein</fullName>
    </submittedName>
</protein>
<name>A0A6G1ILU0_9PLEO</name>
<dbReference type="Proteomes" id="UP000799291">
    <property type="component" value="Unassembled WGS sequence"/>
</dbReference>
<dbReference type="AlphaFoldDB" id="A0A6G1ILU0"/>
<proteinExistence type="predicted"/>
<evidence type="ECO:0000256" key="1">
    <source>
        <dbReference type="SAM" id="MobiDB-lite"/>
    </source>
</evidence>
<accession>A0A6G1ILU0</accession>
<gene>
    <name evidence="2" type="ORF">K458DRAFT_422443</name>
</gene>
<evidence type="ECO:0000313" key="3">
    <source>
        <dbReference type="Proteomes" id="UP000799291"/>
    </source>
</evidence>
<feature type="region of interest" description="Disordered" evidence="1">
    <location>
        <begin position="1"/>
        <end position="83"/>
    </location>
</feature>
<evidence type="ECO:0000313" key="2">
    <source>
        <dbReference type="EMBL" id="KAF2679214.1"/>
    </source>
</evidence>
<dbReference type="EMBL" id="MU005605">
    <property type="protein sequence ID" value="KAF2679214.1"/>
    <property type="molecule type" value="Genomic_DNA"/>
</dbReference>
<dbReference type="PANTHER" id="PTHR37535:SF2">
    <property type="entry name" value="FINGER DOMAIN PROTEIN, PUTATIVE (AFU_ORTHOLOGUE AFUA_6G09300)-RELATED"/>
    <property type="match status" value="1"/>
</dbReference>